<evidence type="ECO:0000256" key="2">
    <source>
        <dbReference type="SAM" id="Phobius"/>
    </source>
</evidence>
<feature type="region of interest" description="Disordered" evidence="1">
    <location>
        <begin position="1"/>
        <end position="90"/>
    </location>
</feature>
<dbReference type="STRING" id="914234.M2QYX8"/>
<dbReference type="EMBL" id="KB445796">
    <property type="protein sequence ID" value="EMD37350.1"/>
    <property type="molecule type" value="Genomic_DNA"/>
</dbReference>
<accession>M2QYX8</accession>
<name>M2QYX8_CERS8</name>
<feature type="transmembrane region" description="Helical" evidence="2">
    <location>
        <begin position="133"/>
        <end position="153"/>
    </location>
</feature>
<evidence type="ECO:0000313" key="4">
    <source>
        <dbReference type="Proteomes" id="UP000016930"/>
    </source>
</evidence>
<dbReference type="OrthoDB" id="2564984at2759"/>
<dbReference type="Proteomes" id="UP000016930">
    <property type="component" value="Unassembled WGS sequence"/>
</dbReference>
<keyword evidence="2" id="KW-0472">Membrane</keyword>
<dbReference type="InterPro" id="IPR019317">
    <property type="entry name" value="BRI3"/>
</dbReference>
<keyword evidence="2" id="KW-1133">Transmembrane helix</keyword>
<reference evidence="3 4" key="1">
    <citation type="journal article" date="2012" name="Proc. Natl. Acad. Sci. U.S.A.">
        <title>Comparative genomics of Ceriporiopsis subvermispora and Phanerochaete chrysosporium provide insight into selective ligninolysis.</title>
        <authorList>
            <person name="Fernandez-Fueyo E."/>
            <person name="Ruiz-Duenas F.J."/>
            <person name="Ferreira P."/>
            <person name="Floudas D."/>
            <person name="Hibbett D.S."/>
            <person name="Canessa P."/>
            <person name="Larrondo L.F."/>
            <person name="James T.Y."/>
            <person name="Seelenfreund D."/>
            <person name="Lobos S."/>
            <person name="Polanco R."/>
            <person name="Tello M."/>
            <person name="Honda Y."/>
            <person name="Watanabe T."/>
            <person name="Watanabe T."/>
            <person name="Ryu J.S."/>
            <person name="Kubicek C.P."/>
            <person name="Schmoll M."/>
            <person name="Gaskell J."/>
            <person name="Hammel K.E."/>
            <person name="St John F.J."/>
            <person name="Vanden Wymelenberg A."/>
            <person name="Sabat G."/>
            <person name="Splinter BonDurant S."/>
            <person name="Syed K."/>
            <person name="Yadav J.S."/>
            <person name="Doddapaneni H."/>
            <person name="Subramanian V."/>
            <person name="Lavin J.L."/>
            <person name="Oguiza J.A."/>
            <person name="Perez G."/>
            <person name="Pisabarro A.G."/>
            <person name="Ramirez L."/>
            <person name="Santoyo F."/>
            <person name="Master E."/>
            <person name="Coutinho P.M."/>
            <person name="Henrissat B."/>
            <person name="Lombard V."/>
            <person name="Magnuson J.K."/>
            <person name="Kuees U."/>
            <person name="Hori C."/>
            <person name="Igarashi K."/>
            <person name="Samejima M."/>
            <person name="Held B.W."/>
            <person name="Barry K.W."/>
            <person name="LaButti K.M."/>
            <person name="Lapidus A."/>
            <person name="Lindquist E.A."/>
            <person name="Lucas S.M."/>
            <person name="Riley R."/>
            <person name="Salamov A.A."/>
            <person name="Hoffmeister D."/>
            <person name="Schwenk D."/>
            <person name="Hadar Y."/>
            <person name="Yarden O."/>
            <person name="de Vries R.P."/>
            <person name="Wiebenga A."/>
            <person name="Stenlid J."/>
            <person name="Eastwood D."/>
            <person name="Grigoriev I.V."/>
            <person name="Berka R.M."/>
            <person name="Blanchette R.A."/>
            <person name="Kersten P."/>
            <person name="Martinez A.T."/>
            <person name="Vicuna R."/>
            <person name="Cullen D."/>
        </authorList>
    </citation>
    <scope>NUCLEOTIDE SEQUENCE [LARGE SCALE GENOMIC DNA]</scope>
    <source>
        <strain evidence="3 4">B</strain>
    </source>
</reference>
<evidence type="ECO:0000313" key="3">
    <source>
        <dbReference type="EMBL" id="EMD37350.1"/>
    </source>
</evidence>
<keyword evidence="2" id="KW-0812">Transmembrane</keyword>
<gene>
    <name evidence="3" type="ORF">CERSUDRAFT_83128</name>
</gene>
<protein>
    <submittedName>
        <fullName evidence="3">Uncharacterized protein</fullName>
    </submittedName>
</protein>
<proteinExistence type="predicted"/>
<organism evidence="3 4">
    <name type="scientific">Ceriporiopsis subvermispora (strain B)</name>
    <name type="common">White-rot fungus</name>
    <name type="synonym">Gelatoporia subvermispora</name>
    <dbReference type="NCBI Taxonomy" id="914234"/>
    <lineage>
        <taxon>Eukaryota</taxon>
        <taxon>Fungi</taxon>
        <taxon>Dikarya</taxon>
        <taxon>Basidiomycota</taxon>
        <taxon>Agaricomycotina</taxon>
        <taxon>Agaricomycetes</taxon>
        <taxon>Polyporales</taxon>
        <taxon>Gelatoporiaceae</taxon>
        <taxon>Gelatoporia</taxon>
    </lineage>
</organism>
<sequence length="173" mass="18852">MIVDSDPTYPTMTPSQTHDINDRPVVAQQPVTDQPPPSYEQAVDAGKGPYSANTLQDAKDPYGKIPPDFPQLQDASAGEPSGSSSPPIPTMPPRMVYNYVNPNTGEHIVSYLAPEHPEMVCLQAGEHVTVTHYGWLGILAAVFWFPWGIGCCLMDRKVRCKRCGRLLDAGICG</sequence>
<dbReference type="Pfam" id="PF10164">
    <property type="entry name" value="BRI3"/>
    <property type="match status" value="1"/>
</dbReference>
<keyword evidence="4" id="KW-1185">Reference proteome</keyword>
<evidence type="ECO:0000256" key="1">
    <source>
        <dbReference type="SAM" id="MobiDB-lite"/>
    </source>
</evidence>
<feature type="compositionally biased region" description="Polar residues" evidence="1">
    <location>
        <begin position="8"/>
        <end position="18"/>
    </location>
</feature>
<dbReference type="AlphaFoldDB" id="M2QYX8"/>
<dbReference type="HOGENOM" id="CLU_121057_0_0_1"/>